<dbReference type="Gene3D" id="3.40.50.1820">
    <property type="entry name" value="alpha/beta hydrolase"/>
    <property type="match status" value="1"/>
</dbReference>
<dbReference type="AlphaFoldDB" id="A0A8T7M6J9"/>
<organism evidence="1 3">
    <name type="scientific">Candidatus Chlorohelix allophototropha</name>
    <dbReference type="NCBI Taxonomy" id="3003348"/>
    <lineage>
        <taxon>Bacteria</taxon>
        <taxon>Bacillati</taxon>
        <taxon>Chloroflexota</taxon>
        <taxon>Chloroflexia</taxon>
        <taxon>Candidatus Chloroheliales</taxon>
        <taxon>Candidatus Chloroheliaceae</taxon>
        <taxon>Candidatus Chlorohelix</taxon>
    </lineage>
</organism>
<gene>
    <name evidence="1" type="ORF">HXX08_17985</name>
    <name evidence="2" type="ORF">OZ401_003280</name>
</gene>
<dbReference type="Proteomes" id="UP001431572">
    <property type="component" value="Chromosome 2"/>
</dbReference>
<dbReference type="InterPro" id="IPR024501">
    <property type="entry name" value="DUF3141"/>
</dbReference>
<keyword evidence="1" id="KW-0378">Hydrolase</keyword>
<dbReference type="PANTHER" id="PTHR36837:SF2">
    <property type="entry name" value="POLY(3-HYDROXYALKANOATE) POLYMERASE SUBUNIT PHAC"/>
    <property type="match status" value="1"/>
</dbReference>
<dbReference type="PANTHER" id="PTHR36837">
    <property type="entry name" value="POLY(3-HYDROXYALKANOATE) POLYMERASE SUBUNIT PHAC"/>
    <property type="match status" value="1"/>
</dbReference>
<evidence type="ECO:0000313" key="1">
    <source>
        <dbReference type="EMBL" id="NWJ47747.1"/>
    </source>
</evidence>
<evidence type="ECO:0000313" key="3">
    <source>
        <dbReference type="Proteomes" id="UP000521676"/>
    </source>
</evidence>
<protein>
    <submittedName>
        <fullName evidence="1">Alpha/beta fold hydrolase</fullName>
    </submittedName>
</protein>
<sequence length="400" mass="45643">MNSQKLDKDSLNYINKQYTAFVESAVTVSNQAVKTYIQAWNEFLTSPTKLYRRNMDYFQEIITPPRPEWQTPHRLVALPREFEKQIKLLDFSQDDIPSDSVVPTLVLPPQAGHHSYIADYSHDQSQVQTLRHAGLGAMYCIEWVSATRATGNTTVEDYMRMLKHIVQMLGGKVNLVGDCQGGWLSAIFAAMYPDMVNTLSIAGAPINFQAGDGPIVQQVNHIARTYPDRGMAFYRNLVAMGGGVLNGNFMVMGFNLMRPQQLPERFLNLYQHMHDAGAVKRFKQMKNWYDYAQNIPGTFYLWLVEHLFRDNELIQGKLVVDGRKLNLADYKNPLFLMGGKRDHITPPVQVLDMRNYVGTAPEHIYEYLVPAGHIGLFMGKDILRSTWTPISKKILTYSQK</sequence>
<evidence type="ECO:0000313" key="2">
    <source>
        <dbReference type="EMBL" id="WJW69652.1"/>
    </source>
</evidence>
<dbReference type="EMBL" id="CP128400">
    <property type="protein sequence ID" value="WJW69652.1"/>
    <property type="molecule type" value="Genomic_DNA"/>
</dbReference>
<proteinExistence type="predicted"/>
<reference evidence="1 3" key="1">
    <citation type="submission" date="2020-06" db="EMBL/GenBank/DDBJ databases">
        <title>Anoxygenic phototrophic Chloroflexota member uses a Type I reaction center.</title>
        <authorList>
            <person name="Tsuji J.M."/>
            <person name="Shaw N.A."/>
            <person name="Nagashima S."/>
            <person name="Venkiteswaran J."/>
            <person name="Schiff S.L."/>
            <person name="Hanada S."/>
            <person name="Tank M."/>
            <person name="Neufeld J.D."/>
        </authorList>
    </citation>
    <scope>NUCLEOTIDE SEQUENCE [LARGE SCALE GENOMIC DNA]</scope>
    <source>
        <strain evidence="1">L227-S17</strain>
    </source>
</reference>
<dbReference type="EMBL" id="JACATZ010000003">
    <property type="protein sequence ID" value="NWJ47747.1"/>
    <property type="molecule type" value="Genomic_DNA"/>
</dbReference>
<dbReference type="InterPro" id="IPR051321">
    <property type="entry name" value="PHA/PHB_synthase"/>
</dbReference>
<dbReference type="RefSeq" id="WP_341471525.1">
    <property type="nucleotide sequence ID" value="NZ_CP128400.1"/>
</dbReference>
<dbReference type="SUPFAM" id="SSF53474">
    <property type="entry name" value="alpha/beta-Hydrolases"/>
    <property type="match status" value="1"/>
</dbReference>
<dbReference type="GO" id="GO:0016787">
    <property type="term" value="F:hydrolase activity"/>
    <property type="evidence" value="ECO:0007669"/>
    <property type="project" value="UniProtKB-KW"/>
</dbReference>
<keyword evidence="4" id="KW-1185">Reference proteome</keyword>
<reference evidence="2" key="2">
    <citation type="journal article" date="2024" name="Nature">
        <title>Anoxygenic phototroph of the Chloroflexota uses a type I reaction centre.</title>
        <authorList>
            <person name="Tsuji J.M."/>
            <person name="Shaw N.A."/>
            <person name="Nagashima S."/>
            <person name="Venkiteswaran J.J."/>
            <person name="Schiff S.L."/>
            <person name="Watanabe T."/>
            <person name="Fukui M."/>
            <person name="Hanada S."/>
            <person name="Tank M."/>
            <person name="Neufeld J.D."/>
        </authorList>
    </citation>
    <scope>NUCLEOTIDE SEQUENCE</scope>
    <source>
        <strain evidence="2">L227-S17</strain>
    </source>
</reference>
<dbReference type="Proteomes" id="UP000521676">
    <property type="component" value="Unassembled WGS sequence"/>
</dbReference>
<evidence type="ECO:0000313" key="4">
    <source>
        <dbReference type="Proteomes" id="UP001431572"/>
    </source>
</evidence>
<accession>A0A8T7M6J9</accession>
<name>A0A8T7M6J9_9CHLR</name>
<dbReference type="Pfam" id="PF11339">
    <property type="entry name" value="DUF3141"/>
    <property type="match status" value="1"/>
</dbReference>
<dbReference type="InterPro" id="IPR029058">
    <property type="entry name" value="AB_hydrolase_fold"/>
</dbReference>